<dbReference type="EMBL" id="CM000882">
    <property type="protein sequence ID" value="KQJ93334.1"/>
    <property type="molecule type" value="Genomic_DNA"/>
</dbReference>
<evidence type="ECO:0000313" key="9">
    <source>
        <dbReference type="EnsemblPlants" id="KQJ93334"/>
    </source>
</evidence>
<dbReference type="InterPro" id="IPR036396">
    <property type="entry name" value="Cyt_P450_sf"/>
</dbReference>
<accession>I1HX87</accession>
<evidence type="ECO:0000256" key="7">
    <source>
        <dbReference type="PIRSR" id="PIRSR602401-1"/>
    </source>
</evidence>
<keyword evidence="10" id="KW-1185">Reference proteome</keyword>
<dbReference type="PRINTS" id="PR00463">
    <property type="entry name" value="EP450I"/>
</dbReference>
<dbReference type="InterPro" id="IPR001128">
    <property type="entry name" value="Cyt_P450"/>
</dbReference>
<reference evidence="9" key="3">
    <citation type="submission" date="2018-08" db="UniProtKB">
        <authorList>
            <consortium name="EnsemblPlants"/>
        </authorList>
    </citation>
    <scope>IDENTIFICATION</scope>
    <source>
        <strain evidence="9">cv. Bd21</strain>
    </source>
</reference>
<evidence type="ECO:0000256" key="5">
    <source>
        <dbReference type="ARBA" id="ARBA00023002"/>
    </source>
</evidence>
<sequence>METLRLYPPAPLLVPHEASADCTVAGFLVPRGTMLLVNTFAIHGDPLLWDHPTSFIPERFEDGLNGGKMVIPSGMGRRRCPAEQLGMQMVGLALGTMIQCFDWERVREDQLVDRTEGSGLNHAQAGAFGGLLPASVFYGPSSFRDIVIYDYQLSQTTRILLHLFEFMCTSSVPKFLPLFYGGINYSVLHVYQQNNMLDHDVLCMYGIVGSISSRDNCTFSLVHNMASLPSPDSLVYVYH</sequence>
<dbReference type="eggNOG" id="KOG0156">
    <property type="taxonomic scope" value="Eukaryota"/>
</dbReference>
<dbReference type="PANTHER" id="PTHR47947:SF42">
    <property type="entry name" value="OS02G0503700 PROTEIN"/>
    <property type="match status" value="1"/>
</dbReference>
<dbReference type="Gene3D" id="1.10.630.10">
    <property type="entry name" value="Cytochrome P450"/>
    <property type="match status" value="1"/>
</dbReference>
<dbReference type="Pfam" id="PF00067">
    <property type="entry name" value="p450"/>
    <property type="match status" value="1"/>
</dbReference>
<dbReference type="SUPFAM" id="SSF48264">
    <property type="entry name" value="Cytochrome P450"/>
    <property type="match status" value="1"/>
</dbReference>
<keyword evidence="3 7" id="KW-0479">Metal-binding</keyword>
<dbReference type="GO" id="GO:0005506">
    <property type="term" value="F:iron ion binding"/>
    <property type="evidence" value="ECO:0007669"/>
    <property type="project" value="InterPro"/>
</dbReference>
<keyword evidence="5" id="KW-0560">Oxidoreductase</keyword>
<dbReference type="GO" id="GO:0020037">
    <property type="term" value="F:heme binding"/>
    <property type="evidence" value="ECO:0007669"/>
    <property type="project" value="InterPro"/>
</dbReference>
<keyword evidence="1 7" id="KW-0349">Heme</keyword>
<evidence type="ECO:0000256" key="4">
    <source>
        <dbReference type="ARBA" id="ARBA00022989"/>
    </source>
</evidence>
<dbReference type="Gramene" id="KQJ93334">
    <property type="protein sequence ID" value="KQJ93334"/>
    <property type="gene ID" value="BRADI_3g03910v3"/>
</dbReference>
<keyword evidence="2" id="KW-0812">Transmembrane</keyword>
<evidence type="ECO:0000256" key="3">
    <source>
        <dbReference type="ARBA" id="ARBA00022723"/>
    </source>
</evidence>
<dbReference type="EnsemblPlants" id="KQJ93334">
    <property type="protein sequence ID" value="KQJ93334"/>
    <property type="gene ID" value="BRADI_3g03910v3"/>
</dbReference>
<proteinExistence type="predicted"/>
<dbReference type="HOGENOM" id="CLU_1162533_0_0_1"/>
<evidence type="ECO:0000313" key="10">
    <source>
        <dbReference type="Proteomes" id="UP000008810"/>
    </source>
</evidence>
<evidence type="ECO:0000313" key="8">
    <source>
        <dbReference type="EMBL" id="KQJ93334.1"/>
    </source>
</evidence>
<dbReference type="OrthoDB" id="1913883at2759"/>
<dbReference type="GO" id="GO:0004497">
    <property type="term" value="F:monooxygenase activity"/>
    <property type="evidence" value="ECO:0007669"/>
    <property type="project" value="InterPro"/>
</dbReference>
<reference evidence="8 9" key="1">
    <citation type="journal article" date="2010" name="Nature">
        <title>Genome sequencing and analysis of the model grass Brachypodium distachyon.</title>
        <authorList>
            <consortium name="International Brachypodium Initiative"/>
        </authorList>
    </citation>
    <scope>NUCLEOTIDE SEQUENCE [LARGE SCALE GENOMIC DNA]</scope>
    <source>
        <strain evidence="8 9">Bd21</strain>
    </source>
</reference>
<dbReference type="FunCoup" id="I1HX87">
    <property type="interactions" value="11"/>
</dbReference>
<gene>
    <name evidence="8" type="ORF">BRADI_3g03910v3</name>
</gene>
<evidence type="ECO:0008006" key="11">
    <source>
        <dbReference type="Google" id="ProtNLM"/>
    </source>
</evidence>
<keyword evidence="4" id="KW-1133">Transmembrane helix</keyword>
<protein>
    <recommendedName>
        <fullName evidence="11">Cytochrome P450</fullName>
    </recommendedName>
</protein>
<evidence type="ECO:0000256" key="6">
    <source>
        <dbReference type="ARBA" id="ARBA00023004"/>
    </source>
</evidence>
<evidence type="ECO:0000256" key="1">
    <source>
        <dbReference type="ARBA" id="ARBA00022617"/>
    </source>
</evidence>
<comment type="cofactor">
    <cofactor evidence="7">
        <name>heme</name>
        <dbReference type="ChEBI" id="CHEBI:30413"/>
    </cofactor>
</comment>
<reference evidence="8" key="2">
    <citation type="submission" date="2017-06" db="EMBL/GenBank/DDBJ databases">
        <title>WGS assembly of Brachypodium distachyon.</title>
        <authorList>
            <consortium name="The International Brachypodium Initiative"/>
            <person name="Lucas S."/>
            <person name="Harmon-Smith M."/>
            <person name="Lail K."/>
            <person name="Tice H."/>
            <person name="Grimwood J."/>
            <person name="Bruce D."/>
            <person name="Barry K."/>
            <person name="Shu S."/>
            <person name="Lindquist E."/>
            <person name="Wang M."/>
            <person name="Pitluck S."/>
            <person name="Vogel J.P."/>
            <person name="Garvin D.F."/>
            <person name="Mockler T.C."/>
            <person name="Schmutz J."/>
            <person name="Rokhsar D."/>
            <person name="Bevan M.W."/>
        </authorList>
    </citation>
    <scope>NUCLEOTIDE SEQUENCE</scope>
    <source>
        <strain evidence="8">Bd21</strain>
    </source>
</reference>
<feature type="binding site" description="axial binding residue" evidence="7">
    <location>
        <position position="80"/>
    </location>
    <ligand>
        <name>heme</name>
        <dbReference type="ChEBI" id="CHEBI:30413"/>
    </ligand>
    <ligandPart>
        <name>Fe</name>
        <dbReference type="ChEBI" id="CHEBI:18248"/>
    </ligandPart>
</feature>
<dbReference type="InterPro" id="IPR050651">
    <property type="entry name" value="Plant_Cytochrome_P450_Monoox"/>
</dbReference>
<keyword evidence="6 7" id="KW-0408">Iron</keyword>
<evidence type="ECO:0000256" key="2">
    <source>
        <dbReference type="ARBA" id="ARBA00022692"/>
    </source>
</evidence>
<dbReference type="PANTHER" id="PTHR47947">
    <property type="entry name" value="CYTOCHROME P450 82C3-RELATED"/>
    <property type="match status" value="1"/>
</dbReference>
<name>I1HX87_BRADI</name>
<dbReference type="GO" id="GO:0016705">
    <property type="term" value="F:oxidoreductase activity, acting on paired donors, with incorporation or reduction of molecular oxygen"/>
    <property type="evidence" value="ECO:0007669"/>
    <property type="project" value="InterPro"/>
</dbReference>
<dbReference type="AlphaFoldDB" id="I1HX87"/>
<dbReference type="Proteomes" id="UP000008810">
    <property type="component" value="Chromosome 3"/>
</dbReference>
<dbReference type="FunFam" id="1.10.630.10:FF:000257">
    <property type="entry name" value="Os02g0503850 protein"/>
    <property type="match status" value="1"/>
</dbReference>
<keyword evidence="4" id="KW-0472">Membrane</keyword>
<dbReference type="InParanoid" id="I1HX87"/>
<organism evidence="8">
    <name type="scientific">Brachypodium distachyon</name>
    <name type="common">Purple false brome</name>
    <name type="synonym">Trachynia distachya</name>
    <dbReference type="NCBI Taxonomy" id="15368"/>
    <lineage>
        <taxon>Eukaryota</taxon>
        <taxon>Viridiplantae</taxon>
        <taxon>Streptophyta</taxon>
        <taxon>Embryophyta</taxon>
        <taxon>Tracheophyta</taxon>
        <taxon>Spermatophyta</taxon>
        <taxon>Magnoliopsida</taxon>
        <taxon>Liliopsida</taxon>
        <taxon>Poales</taxon>
        <taxon>Poaceae</taxon>
        <taxon>BOP clade</taxon>
        <taxon>Pooideae</taxon>
        <taxon>Stipodae</taxon>
        <taxon>Brachypodieae</taxon>
        <taxon>Brachypodium</taxon>
    </lineage>
</organism>
<dbReference type="STRING" id="15368.I1HX87"/>
<dbReference type="InterPro" id="IPR002401">
    <property type="entry name" value="Cyt_P450_E_grp-I"/>
</dbReference>